<comment type="caution">
    <text evidence="1">The sequence shown here is derived from an EMBL/GenBank/DDBJ whole genome shotgun (WGS) entry which is preliminary data.</text>
</comment>
<accession>A0ACC1K265</accession>
<proteinExistence type="predicted"/>
<name>A0ACC1K265_9FUNG</name>
<dbReference type="Proteomes" id="UP001140234">
    <property type="component" value="Unassembled WGS sequence"/>
</dbReference>
<reference evidence="1" key="1">
    <citation type="submission" date="2022-07" db="EMBL/GenBank/DDBJ databases">
        <title>Phylogenomic reconstructions and comparative analyses of Kickxellomycotina fungi.</title>
        <authorList>
            <person name="Reynolds N.K."/>
            <person name="Stajich J.E."/>
            <person name="Barry K."/>
            <person name="Grigoriev I.V."/>
            <person name="Crous P."/>
            <person name="Smith M.E."/>
        </authorList>
    </citation>
    <scope>NUCLEOTIDE SEQUENCE</scope>
    <source>
        <strain evidence="1">CBS 109366</strain>
    </source>
</reference>
<dbReference type="EMBL" id="JANBUJ010000464">
    <property type="protein sequence ID" value="KAJ2771872.1"/>
    <property type="molecule type" value="Genomic_DNA"/>
</dbReference>
<keyword evidence="2" id="KW-1185">Reference proteome</keyword>
<protein>
    <submittedName>
        <fullName evidence="1">Uncharacterized protein</fullName>
    </submittedName>
</protein>
<evidence type="ECO:0000313" key="2">
    <source>
        <dbReference type="Proteomes" id="UP001140234"/>
    </source>
</evidence>
<sequence length="180" mass="20163">MQISQYRKGKKISRLTSVFYGENFILLFLYTCMMALYISMVVFIITKKGDPLFGAGVQGSNGIADFTYGISVLSPIMSAIFVAGWIIMCIRYRAQAIGRYEVHPATNIFVEVLFLLTHVCLITSDRSFLSLLPDTFDVGSILYPLELSLVIGIAFMVIYLLGKMFGRYLCLSDDDKKVSS</sequence>
<gene>
    <name evidence="1" type="ORF">IWQ57_002012</name>
</gene>
<organism evidence="1 2">
    <name type="scientific">Coemansia nantahalensis</name>
    <dbReference type="NCBI Taxonomy" id="2789366"/>
    <lineage>
        <taxon>Eukaryota</taxon>
        <taxon>Fungi</taxon>
        <taxon>Fungi incertae sedis</taxon>
        <taxon>Zoopagomycota</taxon>
        <taxon>Kickxellomycotina</taxon>
        <taxon>Kickxellomycetes</taxon>
        <taxon>Kickxellales</taxon>
        <taxon>Kickxellaceae</taxon>
        <taxon>Coemansia</taxon>
    </lineage>
</organism>
<evidence type="ECO:0000313" key="1">
    <source>
        <dbReference type="EMBL" id="KAJ2771872.1"/>
    </source>
</evidence>